<evidence type="ECO:0000313" key="2">
    <source>
        <dbReference type="Proteomes" id="UP000276133"/>
    </source>
</evidence>
<organism evidence="1 2">
    <name type="scientific">Brachionus plicatilis</name>
    <name type="common">Marine rotifer</name>
    <name type="synonym">Brachionus muelleri</name>
    <dbReference type="NCBI Taxonomy" id="10195"/>
    <lineage>
        <taxon>Eukaryota</taxon>
        <taxon>Metazoa</taxon>
        <taxon>Spiralia</taxon>
        <taxon>Gnathifera</taxon>
        <taxon>Rotifera</taxon>
        <taxon>Eurotatoria</taxon>
        <taxon>Monogononta</taxon>
        <taxon>Pseudotrocha</taxon>
        <taxon>Ploima</taxon>
        <taxon>Brachionidae</taxon>
        <taxon>Brachionus</taxon>
    </lineage>
</organism>
<dbReference type="Proteomes" id="UP000276133">
    <property type="component" value="Unassembled WGS sequence"/>
</dbReference>
<dbReference type="EMBL" id="REGN01007395">
    <property type="protein sequence ID" value="RNA06421.1"/>
    <property type="molecule type" value="Genomic_DNA"/>
</dbReference>
<proteinExistence type="predicted"/>
<evidence type="ECO:0000313" key="1">
    <source>
        <dbReference type="EMBL" id="RNA06421.1"/>
    </source>
</evidence>
<dbReference type="AlphaFoldDB" id="A0A3M7Q5Y7"/>
<comment type="caution">
    <text evidence="1">The sequence shown here is derived from an EMBL/GenBank/DDBJ whole genome shotgun (WGS) entry which is preliminary data.</text>
</comment>
<gene>
    <name evidence="1" type="ORF">BpHYR1_002356</name>
</gene>
<keyword evidence="2" id="KW-1185">Reference proteome</keyword>
<protein>
    <submittedName>
        <fullName evidence="1">Uncharacterized protein</fullName>
    </submittedName>
</protein>
<sequence>MNNFSYLFCPFLGSHVLCEQLFTEQNIYYVNIKLRFCEVQNKRTEQSFKINSLNAEWCKIQSCINSKIRKIIYQQKEGRILLIKCDII</sequence>
<accession>A0A3M7Q5Y7</accession>
<reference evidence="1 2" key="1">
    <citation type="journal article" date="2018" name="Sci. Rep.">
        <title>Genomic signatures of local adaptation to the degree of environmental predictability in rotifers.</title>
        <authorList>
            <person name="Franch-Gras L."/>
            <person name="Hahn C."/>
            <person name="Garcia-Roger E.M."/>
            <person name="Carmona M.J."/>
            <person name="Serra M."/>
            <person name="Gomez A."/>
        </authorList>
    </citation>
    <scope>NUCLEOTIDE SEQUENCE [LARGE SCALE GENOMIC DNA]</scope>
    <source>
        <strain evidence="1">HYR1</strain>
    </source>
</reference>
<name>A0A3M7Q5Y7_BRAPC</name>